<dbReference type="HOGENOM" id="CLU_060136_4_0_11"/>
<dbReference type="Proteomes" id="UP000000771">
    <property type="component" value="Chromosome"/>
</dbReference>
<sequence>MVERERAQVRSRGDRLEAVAELLEASEVEESDLGTLSLEDAYEVQARLWARRDAHGAVRSGWKVGLTDEAARRRMGLEEPIFGPLAEHDRIGSGSDLSLARLVDPRLEVEVALRVAERIQGILEPDEVDDVVDELAVAFEIPDSRIVGWPVRGRSLIADRAGAGLWVLGDRVASRDGIPFDRLVAIATRDGTEVVRGGSEAVLGDPRRSFAWLTGAVARHGGSLEPGEWVLAGTLTPMVPLVPGHWEGIIEGVGSVRLVVVP</sequence>
<protein>
    <submittedName>
        <fullName evidence="1">Fumarylacetoacetate (FAA) hydrolase</fullName>
    </submittedName>
</protein>
<evidence type="ECO:0000313" key="1">
    <source>
        <dbReference type="EMBL" id="ACU54114.1"/>
    </source>
</evidence>
<dbReference type="SUPFAM" id="SSF56529">
    <property type="entry name" value="FAH"/>
    <property type="match status" value="1"/>
</dbReference>
<dbReference type="InterPro" id="IPR050772">
    <property type="entry name" value="Hydratase-Decarb/MhpD_sf"/>
</dbReference>
<dbReference type="EMBL" id="CP001631">
    <property type="protein sequence ID" value="ACU54114.1"/>
    <property type="molecule type" value="Genomic_DNA"/>
</dbReference>
<dbReference type="PANTHER" id="PTHR30143">
    <property type="entry name" value="ACID HYDRATASE"/>
    <property type="match status" value="1"/>
</dbReference>
<dbReference type="GO" id="GO:0016787">
    <property type="term" value="F:hydrolase activity"/>
    <property type="evidence" value="ECO:0007669"/>
    <property type="project" value="UniProtKB-KW"/>
</dbReference>
<accession>C7LZF6</accession>
<dbReference type="GO" id="GO:0005737">
    <property type="term" value="C:cytoplasm"/>
    <property type="evidence" value="ECO:0007669"/>
    <property type="project" value="TreeGrafter"/>
</dbReference>
<evidence type="ECO:0000313" key="2">
    <source>
        <dbReference type="Proteomes" id="UP000000771"/>
    </source>
</evidence>
<dbReference type="PANTHER" id="PTHR30143:SF0">
    <property type="entry name" value="2-KETO-4-PENTENOATE HYDRATASE"/>
    <property type="match status" value="1"/>
</dbReference>
<dbReference type="KEGG" id="afo:Afer_1182"/>
<dbReference type="STRING" id="525909.Afer_1182"/>
<dbReference type="GO" id="GO:0008684">
    <property type="term" value="F:2-oxopent-4-enoate hydratase activity"/>
    <property type="evidence" value="ECO:0007669"/>
    <property type="project" value="TreeGrafter"/>
</dbReference>
<dbReference type="eggNOG" id="COG3971">
    <property type="taxonomic scope" value="Bacteria"/>
</dbReference>
<dbReference type="Gene3D" id="3.90.850.10">
    <property type="entry name" value="Fumarylacetoacetase-like, C-terminal domain"/>
    <property type="match status" value="1"/>
</dbReference>
<keyword evidence="2" id="KW-1185">Reference proteome</keyword>
<organism evidence="1 2">
    <name type="scientific">Acidimicrobium ferrooxidans (strain DSM 10331 / JCM 15462 / NBRC 103882 / ICP)</name>
    <dbReference type="NCBI Taxonomy" id="525909"/>
    <lineage>
        <taxon>Bacteria</taxon>
        <taxon>Bacillati</taxon>
        <taxon>Actinomycetota</taxon>
        <taxon>Acidimicrobiia</taxon>
        <taxon>Acidimicrobiales</taxon>
        <taxon>Acidimicrobiaceae</taxon>
        <taxon>Acidimicrobium</taxon>
    </lineage>
</organism>
<dbReference type="OrthoDB" id="9792137at2"/>
<reference evidence="1 2" key="1">
    <citation type="journal article" date="2009" name="Stand. Genomic Sci.">
        <title>Complete genome sequence of Acidimicrobium ferrooxidans type strain (ICP).</title>
        <authorList>
            <person name="Clum A."/>
            <person name="Nolan M."/>
            <person name="Lang E."/>
            <person name="Glavina Del Rio T."/>
            <person name="Tice H."/>
            <person name="Copeland A."/>
            <person name="Cheng J.F."/>
            <person name="Lucas S."/>
            <person name="Chen F."/>
            <person name="Bruce D."/>
            <person name="Goodwin L."/>
            <person name="Pitluck S."/>
            <person name="Ivanova N."/>
            <person name="Mavrommatis K."/>
            <person name="Mikhailova N."/>
            <person name="Pati A."/>
            <person name="Chen A."/>
            <person name="Palaniappan K."/>
            <person name="Goker M."/>
            <person name="Spring S."/>
            <person name="Land M."/>
            <person name="Hauser L."/>
            <person name="Chang Y.J."/>
            <person name="Jeffries C.C."/>
            <person name="Chain P."/>
            <person name="Bristow J."/>
            <person name="Eisen J.A."/>
            <person name="Markowitz V."/>
            <person name="Hugenholtz P."/>
            <person name="Kyrpides N.C."/>
            <person name="Klenk H.P."/>
            <person name="Lapidus A."/>
        </authorList>
    </citation>
    <scope>NUCLEOTIDE SEQUENCE [LARGE SCALE GENOMIC DNA]</scope>
    <source>
        <strain evidence="2">DSM 10331 / JCM 15462 / NBRC 103882 / ICP</strain>
    </source>
</reference>
<dbReference type="InterPro" id="IPR036663">
    <property type="entry name" value="Fumarylacetoacetase_C_sf"/>
</dbReference>
<dbReference type="RefSeq" id="WP_015798600.1">
    <property type="nucleotide sequence ID" value="NC_013124.1"/>
</dbReference>
<keyword evidence="1" id="KW-0378">Hydrolase</keyword>
<dbReference type="AlphaFoldDB" id="C7LZF6"/>
<name>C7LZF6_ACIFD</name>
<proteinExistence type="predicted"/>
<gene>
    <name evidence="1" type="ordered locus">Afer_1182</name>
</gene>